<comment type="caution">
    <text evidence="2">The sequence shown here is derived from an EMBL/GenBank/DDBJ whole genome shotgun (WGS) entry which is preliminary data.</text>
</comment>
<protein>
    <submittedName>
        <fullName evidence="2">Uncharacterized protein</fullName>
    </submittedName>
</protein>
<reference evidence="2" key="1">
    <citation type="submission" date="2017-07" db="EMBL/GenBank/DDBJ databases">
        <title>Taro Niue Genome Assembly and Annotation.</title>
        <authorList>
            <person name="Atibalentja N."/>
            <person name="Keating K."/>
            <person name="Fields C.J."/>
        </authorList>
    </citation>
    <scope>NUCLEOTIDE SEQUENCE</scope>
    <source>
        <strain evidence="2">Niue_2</strain>
        <tissue evidence="2">Leaf</tissue>
    </source>
</reference>
<sequence>LVTASGDGFWRRLLATVPELPPSHTTAPPPRRPPQGELPATASGDGLPATISELPAHRSSPCFTDSGEGTACFNPEIPPQPRTPASPTVPDMTRVPGIFTYKNEAYVIPIHRGMEISGILDDVCSRWTIMKDQVELKCRIPDMGNSVMKLLNGGDIDRIIDMHEILGSKMINIEVGVFGSEEVLSIRASAEQSSVNNNMSSNVSGTSSQEMRLRSDLWHDAIHSTGQIFEMNCDFFMWCDNVQSFVDSTTPCEKDEKIKQLENKIAWLEDELRGSKSRINKAKVVVQSLPKTFAFLSIQDKDGDDGSDGDSHSQEDMNVHLH</sequence>
<feature type="region of interest" description="Disordered" evidence="1">
    <location>
        <begin position="17"/>
        <end position="90"/>
    </location>
</feature>
<keyword evidence="3" id="KW-1185">Reference proteome</keyword>
<name>A0A843W1Z2_COLES</name>
<dbReference type="OrthoDB" id="125347at2759"/>
<evidence type="ECO:0000256" key="1">
    <source>
        <dbReference type="SAM" id="MobiDB-lite"/>
    </source>
</evidence>
<evidence type="ECO:0000313" key="3">
    <source>
        <dbReference type="Proteomes" id="UP000652761"/>
    </source>
</evidence>
<proteinExistence type="predicted"/>
<evidence type="ECO:0000313" key="2">
    <source>
        <dbReference type="EMBL" id="MQM03802.1"/>
    </source>
</evidence>
<feature type="non-terminal residue" evidence="2">
    <location>
        <position position="322"/>
    </location>
</feature>
<gene>
    <name evidence="2" type="ORF">Taro_036585</name>
</gene>
<feature type="region of interest" description="Disordered" evidence="1">
    <location>
        <begin position="300"/>
        <end position="322"/>
    </location>
</feature>
<organism evidence="2 3">
    <name type="scientific">Colocasia esculenta</name>
    <name type="common">Wild taro</name>
    <name type="synonym">Arum esculentum</name>
    <dbReference type="NCBI Taxonomy" id="4460"/>
    <lineage>
        <taxon>Eukaryota</taxon>
        <taxon>Viridiplantae</taxon>
        <taxon>Streptophyta</taxon>
        <taxon>Embryophyta</taxon>
        <taxon>Tracheophyta</taxon>
        <taxon>Spermatophyta</taxon>
        <taxon>Magnoliopsida</taxon>
        <taxon>Liliopsida</taxon>
        <taxon>Araceae</taxon>
        <taxon>Aroideae</taxon>
        <taxon>Colocasieae</taxon>
        <taxon>Colocasia</taxon>
    </lineage>
</organism>
<feature type="compositionally biased region" description="Basic and acidic residues" evidence="1">
    <location>
        <begin position="309"/>
        <end position="322"/>
    </location>
</feature>
<dbReference type="Proteomes" id="UP000652761">
    <property type="component" value="Unassembled WGS sequence"/>
</dbReference>
<dbReference type="EMBL" id="NMUH01003099">
    <property type="protein sequence ID" value="MQM03802.1"/>
    <property type="molecule type" value="Genomic_DNA"/>
</dbReference>
<accession>A0A843W1Z2</accession>
<dbReference type="AlphaFoldDB" id="A0A843W1Z2"/>